<dbReference type="EMBL" id="JASCZI010120887">
    <property type="protein sequence ID" value="MED6156974.1"/>
    <property type="molecule type" value="Genomic_DNA"/>
</dbReference>
<protein>
    <recommendedName>
        <fullName evidence="12">Homeobox domain-containing protein</fullName>
    </recommendedName>
</protein>
<dbReference type="Gene3D" id="1.10.10.60">
    <property type="entry name" value="Homeodomain-like"/>
    <property type="match status" value="1"/>
</dbReference>
<keyword evidence="4 9" id="KW-0238">DNA-binding</keyword>
<comment type="caution">
    <text evidence="13">The sequence shown here is derived from an EMBL/GenBank/DDBJ whole genome shotgun (WGS) entry which is preliminary data.</text>
</comment>
<evidence type="ECO:0000256" key="8">
    <source>
        <dbReference type="ARBA" id="ARBA00024040"/>
    </source>
</evidence>
<feature type="DNA-binding region" description="Homeobox" evidence="9">
    <location>
        <begin position="84"/>
        <end position="148"/>
    </location>
</feature>
<evidence type="ECO:0000313" key="13">
    <source>
        <dbReference type="EMBL" id="MED6156974.1"/>
    </source>
</evidence>
<dbReference type="InterPro" id="IPR001356">
    <property type="entry name" value="HD"/>
</dbReference>
<name>A0ABU6U832_9FABA</name>
<evidence type="ECO:0000256" key="11">
    <source>
        <dbReference type="SAM" id="MobiDB-lite"/>
    </source>
</evidence>
<evidence type="ECO:0000256" key="5">
    <source>
        <dbReference type="ARBA" id="ARBA00023155"/>
    </source>
</evidence>
<comment type="similarity">
    <text evidence="8">Belongs to the WUS homeobox family.</text>
</comment>
<evidence type="ECO:0000256" key="3">
    <source>
        <dbReference type="ARBA" id="ARBA00023015"/>
    </source>
</evidence>
<gene>
    <name evidence="13" type="ORF">PIB30_019096</name>
</gene>
<dbReference type="PANTHER" id="PTHR45940">
    <property type="entry name" value="WUSCHEL-RELATED HOMEOBOX 1-RELATED"/>
    <property type="match status" value="1"/>
</dbReference>
<reference evidence="13 14" key="1">
    <citation type="journal article" date="2023" name="Plants (Basel)">
        <title>Bridging the Gap: Combining Genomics and Transcriptomics Approaches to Understand Stylosanthes scabra, an Orphan Legume from the Brazilian Caatinga.</title>
        <authorList>
            <person name="Ferreira-Neto J.R.C."/>
            <person name="da Silva M.D."/>
            <person name="Binneck E."/>
            <person name="de Melo N.F."/>
            <person name="da Silva R.H."/>
            <person name="de Melo A.L.T.M."/>
            <person name="Pandolfi V."/>
            <person name="Bustamante F.O."/>
            <person name="Brasileiro-Vidal A.C."/>
            <person name="Benko-Iseppon A.M."/>
        </authorList>
    </citation>
    <scope>NUCLEOTIDE SEQUENCE [LARGE SCALE GENOMIC DNA]</scope>
    <source>
        <tissue evidence="13">Leaves</tissue>
    </source>
</reference>
<feature type="domain" description="Homeobox" evidence="12">
    <location>
        <begin position="82"/>
        <end position="147"/>
    </location>
</feature>
<feature type="compositionally biased region" description="Polar residues" evidence="11">
    <location>
        <begin position="1"/>
        <end position="11"/>
    </location>
</feature>
<evidence type="ECO:0000256" key="4">
    <source>
        <dbReference type="ARBA" id="ARBA00023125"/>
    </source>
</evidence>
<dbReference type="PANTHER" id="PTHR45940:SF47">
    <property type="entry name" value="TRANSCRIPTION FACTOR HOMOBOX-WOX FAMILY-RELATED"/>
    <property type="match status" value="1"/>
</dbReference>
<evidence type="ECO:0000256" key="9">
    <source>
        <dbReference type="PROSITE-ProRule" id="PRU00108"/>
    </source>
</evidence>
<feature type="region of interest" description="Disordered" evidence="11">
    <location>
        <begin position="1"/>
        <end position="26"/>
    </location>
</feature>
<keyword evidence="2" id="KW-0217">Developmental protein</keyword>
<comment type="subcellular location">
    <subcellularLocation>
        <location evidence="1 9 10">Nucleus</location>
    </subcellularLocation>
</comment>
<dbReference type="Proteomes" id="UP001341840">
    <property type="component" value="Unassembled WGS sequence"/>
</dbReference>
<dbReference type="SUPFAM" id="SSF46689">
    <property type="entry name" value="Homeodomain-like"/>
    <property type="match status" value="1"/>
</dbReference>
<feature type="compositionally biased region" description="Low complexity" evidence="11">
    <location>
        <begin position="12"/>
        <end position="26"/>
    </location>
</feature>
<sequence>MSHSSFSNLFHSPTTTSSTTTPPPSNSLTTTLLDSIVATPKHPYCICNHCNHLLTLSHHHHHPGYGGVEQGTNNNVQSHNHHHQQGTRWSPTPIQLLVLEELYRQGTKTPSAEQIQQIASQLRRFGKIEGKNVFYWFQNHKARERQKRRRREMEESMAASSTKGLKETGCEVKETKKWASTSNCNAGHAFQECIEISSSEKGSNGWNNNNEFEERVLRRNRSERQAKCQNMASYFNIPSTINIAATTSVASQITHNIQLLSSTTTPHHLQHHNNNLKQNFNSSSDARTLELFPVHKNNDHDEGNNGIVSFSERKSSKVCATASMEEVMSCDQFFEFLPLRN</sequence>
<accession>A0ABU6U832</accession>
<evidence type="ECO:0000256" key="7">
    <source>
        <dbReference type="ARBA" id="ARBA00023242"/>
    </source>
</evidence>
<dbReference type="PROSITE" id="PS50071">
    <property type="entry name" value="HOMEOBOX_2"/>
    <property type="match status" value="1"/>
</dbReference>
<dbReference type="Pfam" id="PF00046">
    <property type="entry name" value="Homeodomain"/>
    <property type="match status" value="1"/>
</dbReference>
<evidence type="ECO:0000259" key="12">
    <source>
        <dbReference type="PROSITE" id="PS50071"/>
    </source>
</evidence>
<evidence type="ECO:0000256" key="2">
    <source>
        <dbReference type="ARBA" id="ARBA00022473"/>
    </source>
</evidence>
<proteinExistence type="inferred from homology"/>
<organism evidence="13 14">
    <name type="scientific">Stylosanthes scabra</name>
    <dbReference type="NCBI Taxonomy" id="79078"/>
    <lineage>
        <taxon>Eukaryota</taxon>
        <taxon>Viridiplantae</taxon>
        <taxon>Streptophyta</taxon>
        <taxon>Embryophyta</taxon>
        <taxon>Tracheophyta</taxon>
        <taxon>Spermatophyta</taxon>
        <taxon>Magnoliopsida</taxon>
        <taxon>eudicotyledons</taxon>
        <taxon>Gunneridae</taxon>
        <taxon>Pentapetalae</taxon>
        <taxon>rosids</taxon>
        <taxon>fabids</taxon>
        <taxon>Fabales</taxon>
        <taxon>Fabaceae</taxon>
        <taxon>Papilionoideae</taxon>
        <taxon>50 kb inversion clade</taxon>
        <taxon>dalbergioids sensu lato</taxon>
        <taxon>Dalbergieae</taxon>
        <taxon>Pterocarpus clade</taxon>
        <taxon>Stylosanthes</taxon>
    </lineage>
</organism>
<dbReference type="InterPro" id="IPR044555">
    <property type="entry name" value="WUSCHEL-like"/>
</dbReference>
<evidence type="ECO:0000256" key="6">
    <source>
        <dbReference type="ARBA" id="ARBA00023163"/>
    </source>
</evidence>
<evidence type="ECO:0000313" key="14">
    <source>
        <dbReference type="Proteomes" id="UP001341840"/>
    </source>
</evidence>
<dbReference type="InterPro" id="IPR009057">
    <property type="entry name" value="Homeodomain-like_sf"/>
</dbReference>
<evidence type="ECO:0000256" key="1">
    <source>
        <dbReference type="ARBA" id="ARBA00004123"/>
    </source>
</evidence>
<evidence type="ECO:0000256" key="10">
    <source>
        <dbReference type="RuleBase" id="RU000682"/>
    </source>
</evidence>
<keyword evidence="3" id="KW-0805">Transcription regulation</keyword>
<dbReference type="SMART" id="SM00389">
    <property type="entry name" value="HOX"/>
    <property type="match status" value="1"/>
</dbReference>
<keyword evidence="6" id="KW-0804">Transcription</keyword>
<keyword evidence="7 9" id="KW-0539">Nucleus</keyword>
<dbReference type="CDD" id="cd00086">
    <property type="entry name" value="homeodomain"/>
    <property type="match status" value="1"/>
</dbReference>
<keyword evidence="14" id="KW-1185">Reference proteome</keyword>
<keyword evidence="5 9" id="KW-0371">Homeobox</keyword>